<gene>
    <name evidence="2" type="ORF">BJ875DRAFT_470416</name>
</gene>
<evidence type="ECO:0000313" key="2">
    <source>
        <dbReference type="EMBL" id="KAG9231134.1"/>
    </source>
</evidence>
<dbReference type="PANTHER" id="PTHR43798:SF33">
    <property type="entry name" value="HYDROLASE, PUTATIVE (AFU_ORTHOLOGUE AFUA_2G14860)-RELATED"/>
    <property type="match status" value="1"/>
</dbReference>
<dbReference type="SUPFAM" id="SSF53474">
    <property type="entry name" value="alpha/beta-Hydrolases"/>
    <property type="match status" value="1"/>
</dbReference>
<dbReference type="Gene3D" id="3.40.50.1820">
    <property type="entry name" value="alpha/beta hydrolase"/>
    <property type="match status" value="1"/>
</dbReference>
<accession>A0A9P8C292</accession>
<reference evidence="2" key="1">
    <citation type="journal article" date="2021" name="IMA Fungus">
        <title>Genomic characterization of three marine fungi, including Emericellopsis atlantica sp. nov. with signatures of a generalist lifestyle and marine biomass degradation.</title>
        <authorList>
            <person name="Hagestad O.C."/>
            <person name="Hou L."/>
            <person name="Andersen J.H."/>
            <person name="Hansen E.H."/>
            <person name="Altermark B."/>
            <person name="Li C."/>
            <person name="Kuhnert E."/>
            <person name="Cox R.J."/>
            <person name="Crous P.W."/>
            <person name="Spatafora J.W."/>
            <person name="Lail K."/>
            <person name="Amirebrahimi M."/>
            <person name="Lipzen A."/>
            <person name="Pangilinan J."/>
            <person name="Andreopoulos W."/>
            <person name="Hayes R.D."/>
            <person name="Ng V."/>
            <person name="Grigoriev I.V."/>
            <person name="Jackson S.A."/>
            <person name="Sutton T.D.S."/>
            <person name="Dobson A.D.W."/>
            <person name="Rama T."/>
        </authorList>
    </citation>
    <scope>NUCLEOTIDE SEQUENCE</scope>
    <source>
        <strain evidence="2">TRa018bII</strain>
    </source>
</reference>
<dbReference type="PANTHER" id="PTHR43798">
    <property type="entry name" value="MONOACYLGLYCEROL LIPASE"/>
    <property type="match status" value="1"/>
</dbReference>
<keyword evidence="3" id="KW-1185">Reference proteome</keyword>
<evidence type="ECO:0000259" key="1">
    <source>
        <dbReference type="Pfam" id="PF00561"/>
    </source>
</evidence>
<name>A0A9P8C292_9HELO</name>
<dbReference type="OrthoDB" id="19657at2759"/>
<sequence>MAAAQTTLKVPHRGGITAGYKLSNNTYDPSKPTCVLINSMCMTSSLYDAQFHDARLTHAMNLLAIEPLGHGATSCPAEHFTYWDTAVMALQVMEGLGIEKAFVLGTSQGGWVVVRMALLAPERILGVLPLGTSMDYESSSSRSKGCWNPAEALTPFVQKWSSSTPTPDFVVDDIWCGMVAGIGFGSSATPELSEFWTKTLKEVYSGDEGRRKLRMAALCLLERDGLLLRLGDVKCPVYWLQGTEDVPYAQTVQPEQIALFTSSKEAKLTMVQGGAHYLNATNPTEVNAAMLELVNKYK</sequence>
<dbReference type="InterPro" id="IPR029058">
    <property type="entry name" value="AB_hydrolase_fold"/>
</dbReference>
<dbReference type="Pfam" id="PF00561">
    <property type="entry name" value="Abhydrolase_1"/>
    <property type="match status" value="1"/>
</dbReference>
<dbReference type="GO" id="GO:0047372">
    <property type="term" value="F:monoacylglycerol lipase activity"/>
    <property type="evidence" value="ECO:0007669"/>
    <property type="project" value="TreeGrafter"/>
</dbReference>
<dbReference type="Proteomes" id="UP000824998">
    <property type="component" value="Unassembled WGS sequence"/>
</dbReference>
<dbReference type="EMBL" id="MU251622">
    <property type="protein sequence ID" value="KAG9231134.1"/>
    <property type="molecule type" value="Genomic_DNA"/>
</dbReference>
<dbReference type="AlphaFoldDB" id="A0A9P8C292"/>
<organism evidence="2 3">
    <name type="scientific">Amylocarpus encephaloides</name>
    <dbReference type="NCBI Taxonomy" id="45428"/>
    <lineage>
        <taxon>Eukaryota</taxon>
        <taxon>Fungi</taxon>
        <taxon>Dikarya</taxon>
        <taxon>Ascomycota</taxon>
        <taxon>Pezizomycotina</taxon>
        <taxon>Leotiomycetes</taxon>
        <taxon>Helotiales</taxon>
        <taxon>Helotiales incertae sedis</taxon>
        <taxon>Amylocarpus</taxon>
    </lineage>
</organism>
<keyword evidence="2" id="KW-0378">Hydrolase</keyword>
<proteinExistence type="predicted"/>
<dbReference type="InterPro" id="IPR050266">
    <property type="entry name" value="AB_hydrolase_sf"/>
</dbReference>
<dbReference type="GO" id="GO:0046464">
    <property type="term" value="P:acylglycerol catabolic process"/>
    <property type="evidence" value="ECO:0007669"/>
    <property type="project" value="TreeGrafter"/>
</dbReference>
<evidence type="ECO:0000313" key="3">
    <source>
        <dbReference type="Proteomes" id="UP000824998"/>
    </source>
</evidence>
<protein>
    <submittedName>
        <fullName evidence="2">Alpha/beta hydrolase</fullName>
    </submittedName>
</protein>
<comment type="caution">
    <text evidence="2">The sequence shown here is derived from an EMBL/GenBank/DDBJ whole genome shotgun (WGS) entry which is preliminary data.</text>
</comment>
<dbReference type="GO" id="GO:0016020">
    <property type="term" value="C:membrane"/>
    <property type="evidence" value="ECO:0007669"/>
    <property type="project" value="TreeGrafter"/>
</dbReference>
<dbReference type="InterPro" id="IPR000073">
    <property type="entry name" value="AB_hydrolase_1"/>
</dbReference>
<feature type="domain" description="AB hydrolase-1" evidence="1">
    <location>
        <begin position="62"/>
        <end position="132"/>
    </location>
</feature>